<dbReference type="PANTHER" id="PTHR36617">
    <property type="entry name" value="PROTEIN, PUTATIVE-RELATED"/>
    <property type="match status" value="1"/>
</dbReference>
<feature type="domain" description="Reverse transcriptase zinc-binding" evidence="1">
    <location>
        <begin position="109"/>
        <end position="171"/>
    </location>
</feature>
<proteinExistence type="predicted"/>
<dbReference type="AlphaFoldDB" id="A0AA38SGC7"/>
<dbReference type="Proteomes" id="UP001172457">
    <property type="component" value="Unassembled WGS sequence"/>
</dbReference>
<dbReference type="InterPro" id="IPR026960">
    <property type="entry name" value="RVT-Znf"/>
</dbReference>
<evidence type="ECO:0000313" key="3">
    <source>
        <dbReference type="Proteomes" id="UP001172457"/>
    </source>
</evidence>
<keyword evidence="3" id="KW-1185">Reference proteome</keyword>
<reference evidence="2" key="1">
    <citation type="submission" date="2023-03" db="EMBL/GenBank/DDBJ databases">
        <title>Chromosome-scale reference genome and RAD-based genetic map of yellow starthistle (Centaurea solstitialis) reveal putative structural variation and QTLs associated with invader traits.</title>
        <authorList>
            <person name="Reatini B."/>
            <person name="Cang F.A."/>
            <person name="Jiang Q."/>
            <person name="Mckibben M.T.W."/>
            <person name="Barker M.S."/>
            <person name="Rieseberg L.H."/>
            <person name="Dlugosch K.M."/>
        </authorList>
    </citation>
    <scope>NUCLEOTIDE SEQUENCE</scope>
    <source>
        <strain evidence="2">CAN-66</strain>
        <tissue evidence="2">Leaf</tissue>
    </source>
</reference>
<sequence length="256" mass="29957">MSNNKIHRESLFQRSIEDGPNIRFWLDRWDDATSLANRFPKLVALDVNIQCSMVDRENEEKNLERICENLPVNEEGRGWTWGLTFSGVFTVYSLREAMDDMILLRCRLPTIWTNTVPIKAHICNWRSSLGRLPTKENLAKRRMDIGNEMCALCNDERETGDHIFFACRKAMAVRHVLNLWKNLLPNNCANWEEFYEDHRAGSNMADDNKLREITRRAYIWVIWISKNTIFNGVQLSLYGEFYSVACLFVVLSAWVV</sequence>
<organism evidence="2 3">
    <name type="scientific">Centaurea solstitialis</name>
    <name type="common">yellow star-thistle</name>
    <dbReference type="NCBI Taxonomy" id="347529"/>
    <lineage>
        <taxon>Eukaryota</taxon>
        <taxon>Viridiplantae</taxon>
        <taxon>Streptophyta</taxon>
        <taxon>Embryophyta</taxon>
        <taxon>Tracheophyta</taxon>
        <taxon>Spermatophyta</taxon>
        <taxon>Magnoliopsida</taxon>
        <taxon>eudicotyledons</taxon>
        <taxon>Gunneridae</taxon>
        <taxon>Pentapetalae</taxon>
        <taxon>asterids</taxon>
        <taxon>campanulids</taxon>
        <taxon>Asterales</taxon>
        <taxon>Asteraceae</taxon>
        <taxon>Carduoideae</taxon>
        <taxon>Cardueae</taxon>
        <taxon>Centaureinae</taxon>
        <taxon>Centaurea</taxon>
    </lineage>
</organism>
<dbReference type="PANTHER" id="PTHR36617:SF16">
    <property type="entry name" value="OS04G0516500 PROTEIN"/>
    <property type="match status" value="1"/>
</dbReference>
<accession>A0AA38SGC7</accession>
<dbReference type="Pfam" id="PF13966">
    <property type="entry name" value="zf-RVT"/>
    <property type="match status" value="1"/>
</dbReference>
<comment type="caution">
    <text evidence="2">The sequence shown here is derived from an EMBL/GenBank/DDBJ whole genome shotgun (WGS) entry which is preliminary data.</text>
</comment>
<evidence type="ECO:0000313" key="2">
    <source>
        <dbReference type="EMBL" id="KAJ9535856.1"/>
    </source>
</evidence>
<name>A0AA38SGC7_9ASTR</name>
<evidence type="ECO:0000259" key="1">
    <source>
        <dbReference type="Pfam" id="PF13966"/>
    </source>
</evidence>
<dbReference type="EMBL" id="JARYMX010000108">
    <property type="protein sequence ID" value="KAJ9535856.1"/>
    <property type="molecule type" value="Genomic_DNA"/>
</dbReference>
<gene>
    <name evidence="2" type="ORF">OSB04_un000986</name>
</gene>
<protein>
    <recommendedName>
        <fullName evidence="1">Reverse transcriptase zinc-binding domain-containing protein</fullName>
    </recommendedName>
</protein>